<dbReference type="AlphaFoldDB" id="A0A094YTT6"/>
<proteinExistence type="predicted"/>
<keyword evidence="2" id="KW-1185">Reference proteome</keyword>
<accession>A0A094YTT6</accession>
<evidence type="ECO:0000313" key="2">
    <source>
        <dbReference type="Proteomes" id="UP000029448"/>
    </source>
</evidence>
<sequence>MRVKRKDCAYPVLIVDGKLLGPDSLLIWPVVQSPSTRSNGERAGH</sequence>
<gene>
    <name evidence="1" type="ORF">AtDm6_1450</name>
</gene>
<comment type="caution">
    <text evidence="1">The sequence shown here is derived from an EMBL/GenBank/DDBJ whole genome shotgun (WGS) entry which is preliminary data.</text>
</comment>
<name>A0A094YTT6_9PROT</name>
<evidence type="ECO:0000313" key="1">
    <source>
        <dbReference type="EMBL" id="KGB24039.1"/>
    </source>
</evidence>
<dbReference type="EMBL" id="JOKM01000053">
    <property type="protein sequence ID" value="KGB24039.1"/>
    <property type="molecule type" value="Genomic_DNA"/>
</dbReference>
<reference evidence="1 2" key="1">
    <citation type="submission" date="2014-06" db="EMBL/GenBank/DDBJ databases">
        <title>Functional and comparative genomic analyses of the Drosophila gut microbiota identify candidate symbiosis factors.</title>
        <authorList>
            <person name="Newell P.D."/>
            <person name="Chaston J.M."/>
            <person name="Douglas A.E."/>
        </authorList>
    </citation>
    <scope>NUCLEOTIDE SEQUENCE [LARGE SCALE GENOMIC DNA]</scope>
    <source>
        <strain evidence="1 2">DmCS_006</strain>
    </source>
</reference>
<protein>
    <submittedName>
        <fullName evidence="1">Uncharacterized protein</fullName>
    </submittedName>
</protein>
<organism evidence="1 2">
    <name type="scientific">Acetobacter tropicalis</name>
    <dbReference type="NCBI Taxonomy" id="104102"/>
    <lineage>
        <taxon>Bacteria</taxon>
        <taxon>Pseudomonadati</taxon>
        <taxon>Pseudomonadota</taxon>
        <taxon>Alphaproteobacteria</taxon>
        <taxon>Acetobacterales</taxon>
        <taxon>Acetobacteraceae</taxon>
        <taxon>Acetobacter</taxon>
    </lineage>
</organism>
<dbReference type="Proteomes" id="UP000029448">
    <property type="component" value="Unassembled WGS sequence"/>
</dbReference>